<proteinExistence type="predicted"/>
<dbReference type="NCBIfam" id="NF005559">
    <property type="entry name" value="PRK07231.1"/>
    <property type="match status" value="1"/>
</dbReference>
<keyword evidence="1" id="KW-0560">Oxidoreductase</keyword>
<dbReference type="Gene3D" id="3.40.50.720">
    <property type="entry name" value="NAD(P)-binding Rossmann-like Domain"/>
    <property type="match status" value="1"/>
</dbReference>
<dbReference type="EMBL" id="JAJHNU010000001">
    <property type="protein sequence ID" value="MDN4120547.1"/>
    <property type="molecule type" value="Genomic_DNA"/>
</dbReference>
<accession>A0ABT8EH06</accession>
<sequence length="252" mass="26757">MRLKDKVAIVTGGASGFGLGIAQRFSKEGARVLIADVDDERGQAAAQQIQNQGGVAIFAHCDVSRGDDVAGLLDVALRECGGLHIVVNNAGTTHRNRPLLEVSEMEFDRVYAVNVKSIYWTAKHFVPYFRAQGSGCFVNIASTAAIRPRPGLTWYNGSKGAVVTLSKSMAAELGPDQIRVNCVNPVIGDTALVEEFMGVPDTPENRKKFLAGIPLGRFSTPADIASAALYLASDEAGFITGTCLEVDGGRCV</sequence>
<gene>
    <name evidence="2" type="ORF">LMS43_04520</name>
</gene>
<dbReference type="PRINTS" id="PR00080">
    <property type="entry name" value="SDRFAMILY"/>
</dbReference>
<name>A0ABT8EH06_9BURK</name>
<keyword evidence="3" id="KW-1185">Reference proteome</keyword>
<dbReference type="Proteomes" id="UP001168613">
    <property type="component" value="Unassembled WGS sequence"/>
</dbReference>
<evidence type="ECO:0000313" key="3">
    <source>
        <dbReference type="Proteomes" id="UP001168613"/>
    </source>
</evidence>
<evidence type="ECO:0000256" key="1">
    <source>
        <dbReference type="ARBA" id="ARBA00023002"/>
    </source>
</evidence>
<reference evidence="2" key="1">
    <citation type="submission" date="2021-11" db="EMBL/GenBank/DDBJ databases">
        <title>Draft genome sequence of Alcaligenes endophyticus type strain CCUG 75668T.</title>
        <authorList>
            <person name="Salva-Serra F."/>
            <person name="Duran R.E."/>
            <person name="Seeger M."/>
            <person name="Moore E.R.B."/>
            <person name="Jaen-Luchoro D."/>
        </authorList>
    </citation>
    <scope>NUCLEOTIDE SEQUENCE</scope>
    <source>
        <strain evidence="2">CCUG 75668</strain>
    </source>
</reference>
<dbReference type="RefSeq" id="WP_266122147.1">
    <property type="nucleotide sequence ID" value="NZ_JAJHNU010000001.1"/>
</dbReference>
<dbReference type="Pfam" id="PF13561">
    <property type="entry name" value="adh_short_C2"/>
    <property type="match status" value="1"/>
</dbReference>
<dbReference type="PANTHER" id="PTHR43639:SF5">
    <property type="entry name" value="OXIDOREDUCTASE, SHORT-CHAIN DEHYDROGENASE_REDUCTASE FAMILY (AFU_ORTHOLOGUE AFUA_6G09140)"/>
    <property type="match status" value="1"/>
</dbReference>
<dbReference type="InterPro" id="IPR002347">
    <property type="entry name" value="SDR_fam"/>
</dbReference>
<protein>
    <submittedName>
        <fullName evidence="2">SDR family oxidoreductase</fullName>
    </submittedName>
</protein>
<dbReference type="PROSITE" id="PS00061">
    <property type="entry name" value="ADH_SHORT"/>
    <property type="match status" value="1"/>
</dbReference>
<organism evidence="2 3">
    <name type="scientific">Alcaligenes endophyticus</name>
    <dbReference type="NCBI Taxonomy" id="1929088"/>
    <lineage>
        <taxon>Bacteria</taxon>
        <taxon>Pseudomonadati</taxon>
        <taxon>Pseudomonadota</taxon>
        <taxon>Betaproteobacteria</taxon>
        <taxon>Burkholderiales</taxon>
        <taxon>Alcaligenaceae</taxon>
        <taxon>Alcaligenes</taxon>
    </lineage>
</organism>
<dbReference type="PANTHER" id="PTHR43639">
    <property type="entry name" value="OXIDOREDUCTASE, SHORT-CHAIN DEHYDROGENASE/REDUCTASE FAMILY (AFU_ORTHOLOGUE AFUA_5G02870)"/>
    <property type="match status" value="1"/>
</dbReference>
<dbReference type="PRINTS" id="PR00081">
    <property type="entry name" value="GDHRDH"/>
</dbReference>
<dbReference type="SUPFAM" id="SSF51735">
    <property type="entry name" value="NAD(P)-binding Rossmann-fold domains"/>
    <property type="match status" value="1"/>
</dbReference>
<dbReference type="InterPro" id="IPR020904">
    <property type="entry name" value="Sc_DH/Rdtase_CS"/>
</dbReference>
<evidence type="ECO:0000313" key="2">
    <source>
        <dbReference type="EMBL" id="MDN4120547.1"/>
    </source>
</evidence>
<dbReference type="InterPro" id="IPR036291">
    <property type="entry name" value="NAD(P)-bd_dom_sf"/>
</dbReference>
<comment type="caution">
    <text evidence="2">The sequence shown here is derived from an EMBL/GenBank/DDBJ whole genome shotgun (WGS) entry which is preliminary data.</text>
</comment>